<gene>
    <name evidence="2" type="ORF">DCS_06731</name>
</gene>
<dbReference type="RefSeq" id="XP_040654123.1">
    <property type="nucleotide sequence ID" value="XM_040804019.1"/>
</dbReference>
<feature type="transmembrane region" description="Helical" evidence="1">
    <location>
        <begin position="203"/>
        <end position="227"/>
    </location>
</feature>
<keyword evidence="1" id="KW-0472">Membrane</keyword>
<dbReference type="STRING" id="98403.A0A151GCI3"/>
<proteinExistence type="predicted"/>
<organism evidence="2 3">
    <name type="scientific">Drechmeria coniospora</name>
    <name type="common">Nematophagous fungus</name>
    <name type="synonym">Meria coniospora</name>
    <dbReference type="NCBI Taxonomy" id="98403"/>
    <lineage>
        <taxon>Eukaryota</taxon>
        <taxon>Fungi</taxon>
        <taxon>Dikarya</taxon>
        <taxon>Ascomycota</taxon>
        <taxon>Pezizomycotina</taxon>
        <taxon>Sordariomycetes</taxon>
        <taxon>Hypocreomycetidae</taxon>
        <taxon>Hypocreales</taxon>
        <taxon>Ophiocordycipitaceae</taxon>
        <taxon>Drechmeria</taxon>
    </lineage>
</organism>
<feature type="transmembrane region" description="Helical" evidence="1">
    <location>
        <begin position="162"/>
        <end position="182"/>
    </location>
</feature>
<dbReference type="EMBL" id="LAYC01000003">
    <property type="protein sequence ID" value="KYK54771.1"/>
    <property type="molecule type" value="Genomic_DNA"/>
</dbReference>
<accession>A0A151GCI3</accession>
<dbReference type="InParanoid" id="A0A151GCI3"/>
<protein>
    <submittedName>
        <fullName evidence="2">Uncharacterized protein</fullName>
    </submittedName>
</protein>
<evidence type="ECO:0000256" key="1">
    <source>
        <dbReference type="SAM" id="Phobius"/>
    </source>
</evidence>
<keyword evidence="1" id="KW-0812">Transmembrane</keyword>
<sequence length="281" mass="30306">MATDCTLKGNADLYGFGVRLGVYGQWIATLLTTVFDPVNEAPFRLLNLIIQASIFVGLCNESRMRPRADLTASGEANAVGAVVVQFLLCGSLSSVTGDGISHFDHISGILRLVLHLALSAYGVWFWFRGVDVMTVPACVDGEVAFFGPSSLTGWFRWLGKTLSVGGVVACVGLAAFSVHRLIRRFGSGIRAGFRRPTGRRPQVEVSLLLLSMGLIALSISTVEYLIATNDIQGVGKSDIGSVAQLIPLLAGAVACFLSLWKLLARGLLWRKRCWLLLGRHL</sequence>
<feature type="transmembrane region" description="Helical" evidence="1">
    <location>
        <begin position="239"/>
        <end position="263"/>
    </location>
</feature>
<evidence type="ECO:0000313" key="2">
    <source>
        <dbReference type="EMBL" id="KYK54771.1"/>
    </source>
</evidence>
<dbReference type="AlphaFoldDB" id="A0A151GCI3"/>
<dbReference type="GeneID" id="63719374"/>
<name>A0A151GCI3_DRECN</name>
<dbReference type="Proteomes" id="UP000076580">
    <property type="component" value="Chromosome 03"/>
</dbReference>
<evidence type="ECO:0000313" key="3">
    <source>
        <dbReference type="Proteomes" id="UP000076580"/>
    </source>
</evidence>
<reference evidence="2 3" key="1">
    <citation type="journal article" date="2016" name="Sci. Rep.">
        <title>Insights into Adaptations to a Near-Obligate Nematode Endoparasitic Lifestyle from the Finished Genome of Drechmeria coniospora.</title>
        <authorList>
            <person name="Zhang L."/>
            <person name="Zhou Z."/>
            <person name="Guo Q."/>
            <person name="Fokkens L."/>
            <person name="Miskei M."/>
            <person name="Pocsi I."/>
            <person name="Zhang W."/>
            <person name="Chen M."/>
            <person name="Wang L."/>
            <person name="Sun Y."/>
            <person name="Donzelli B.G."/>
            <person name="Gibson D.M."/>
            <person name="Nelson D.R."/>
            <person name="Luo J.G."/>
            <person name="Rep M."/>
            <person name="Liu H."/>
            <person name="Yang S."/>
            <person name="Wang J."/>
            <person name="Krasnoff S.B."/>
            <person name="Xu Y."/>
            <person name="Molnar I."/>
            <person name="Lin M."/>
        </authorList>
    </citation>
    <scope>NUCLEOTIDE SEQUENCE [LARGE SCALE GENOMIC DNA]</scope>
    <source>
        <strain evidence="2 3">ARSEF 6962</strain>
    </source>
</reference>
<keyword evidence="1" id="KW-1133">Transmembrane helix</keyword>
<keyword evidence="3" id="KW-1185">Reference proteome</keyword>
<comment type="caution">
    <text evidence="2">The sequence shown here is derived from an EMBL/GenBank/DDBJ whole genome shotgun (WGS) entry which is preliminary data.</text>
</comment>
<feature type="transmembrane region" description="Helical" evidence="1">
    <location>
        <begin position="109"/>
        <end position="127"/>
    </location>
</feature>